<accession>A0A922PU15</accession>
<protein>
    <submittedName>
        <fullName evidence="1">Uncharacterized protein</fullName>
    </submittedName>
</protein>
<dbReference type="EMBL" id="AZGO01000065">
    <property type="protein sequence ID" value="KRM35419.1"/>
    <property type="molecule type" value="Genomic_DNA"/>
</dbReference>
<proteinExistence type="predicted"/>
<evidence type="ECO:0000313" key="2">
    <source>
        <dbReference type="Proteomes" id="UP000051085"/>
    </source>
</evidence>
<gene>
    <name evidence="1" type="ORF">FD34_GL000932</name>
</gene>
<sequence>MGTLLKLLTKKEYFVCPNCHEHYEFSHSQVKGMLKKYGHINCYYCRTELKQIDE</sequence>
<name>A0A922PU15_9LACO</name>
<comment type="caution">
    <text evidence="1">The sequence shown here is derived from an EMBL/GenBank/DDBJ whole genome shotgun (WGS) entry which is preliminary data.</text>
</comment>
<organism evidence="1 2">
    <name type="scientific">Limosilactobacillus pontis DSM 8475</name>
    <dbReference type="NCBI Taxonomy" id="1423794"/>
    <lineage>
        <taxon>Bacteria</taxon>
        <taxon>Bacillati</taxon>
        <taxon>Bacillota</taxon>
        <taxon>Bacilli</taxon>
        <taxon>Lactobacillales</taxon>
        <taxon>Lactobacillaceae</taxon>
        <taxon>Limosilactobacillus</taxon>
    </lineage>
</organism>
<dbReference type="Proteomes" id="UP000051085">
    <property type="component" value="Unassembled WGS sequence"/>
</dbReference>
<dbReference type="AlphaFoldDB" id="A0A922PU15"/>
<evidence type="ECO:0000313" key="1">
    <source>
        <dbReference type="EMBL" id="KRM35419.1"/>
    </source>
</evidence>
<reference evidence="1 2" key="1">
    <citation type="journal article" date="2015" name="Genome Announc.">
        <title>Expanding the biotechnology potential of lactobacilli through comparative genomics of 213 strains and associated genera.</title>
        <authorList>
            <person name="Sun Z."/>
            <person name="Harris H.M."/>
            <person name="McCann A."/>
            <person name="Guo C."/>
            <person name="Argimon S."/>
            <person name="Zhang W."/>
            <person name="Yang X."/>
            <person name="Jeffery I.B."/>
            <person name="Cooney J.C."/>
            <person name="Kagawa T.F."/>
            <person name="Liu W."/>
            <person name="Song Y."/>
            <person name="Salvetti E."/>
            <person name="Wrobel A."/>
            <person name="Rasinkangas P."/>
            <person name="Parkhill J."/>
            <person name="Rea M.C."/>
            <person name="O'Sullivan O."/>
            <person name="Ritari J."/>
            <person name="Douillard F.P."/>
            <person name="Paul Ross R."/>
            <person name="Yang R."/>
            <person name="Briner A.E."/>
            <person name="Felis G.E."/>
            <person name="de Vos W.M."/>
            <person name="Barrangou R."/>
            <person name="Klaenhammer T.R."/>
            <person name="Caufield P.W."/>
            <person name="Cui Y."/>
            <person name="Zhang H."/>
            <person name="O'Toole P.W."/>
        </authorList>
    </citation>
    <scope>NUCLEOTIDE SEQUENCE [LARGE SCALE GENOMIC DNA]</scope>
    <source>
        <strain evidence="1 2">DSM 8475</strain>
    </source>
</reference>